<dbReference type="Proteomes" id="UP001140217">
    <property type="component" value="Unassembled WGS sequence"/>
</dbReference>
<organism evidence="12 13">
    <name type="scientific">Coemansia javaensis</name>
    <dbReference type="NCBI Taxonomy" id="2761396"/>
    <lineage>
        <taxon>Eukaryota</taxon>
        <taxon>Fungi</taxon>
        <taxon>Fungi incertae sedis</taxon>
        <taxon>Zoopagomycota</taxon>
        <taxon>Kickxellomycotina</taxon>
        <taxon>Kickxellomycetes</taxon>
        <taxon>Kickxellales</taxon>
        <taxon>Kickxellaceae</taxon>
        <taxon>Coemansia</taxon>
    </lineage>
</organism>
<feature type="coiled-coil region" evidence="8">
    <location>
        <begin position="628"/>
        <end position="764"/>
    </location>
</feature>
<reference evidence="12" key="1">
    <citation type="submission" date="2022-07" db="EMBL/GenBank/DDBJ databases">
        <title>Phylogenomic reconstructions and comparative analyses of Kickxellomycotina fungi.</title>
        <authorList>
            <person name="Reynolds N.K."/>
            <person name="Stajich J.E."/>
            <person name="Barry K."/>
            <person name="Grigoriev I.V."/>
            <person name="Crous P."/>
            <person name="Smith M.E."/>
        </authorList>
    </citation>
    <scope>NUCLEOTIDE SEQUENCE</scope>
    <source>
        <strain evidence="12">NBRC 105414</strain>
    </source>
</reference>
<dbReference type="GO" id="GO:0005794">
    <property type="term" value="C:Golgi apparatus"/>
    <property type="evidence" value="ECO:0007669"/>
    <property type="project" value="UniProtKB-SubCell"/>
</dbReference>
<dbReference type="InterPro" id="IPR007707">
    <property type="entry name" value="TACC_C"/>
</dbReference>
<keyword evidence="10" id="KW-0732">Signal</keyword>
<feature type="coiled-coil region" evidence="8">
    <location>
        <begin position="505"/>
        <end position="558"/>
    </location>
</feature>
<comment type="subcellular location">
    <subcellularLocation>
        <location evidence="1">Cytoplasm</location>
        <location evidence="1">Cytoskeleton</location>
    </subcellularLocation>
    <subcellularLocation>
        <location evidence="2">Golgi apparatus</location>
    </subcellularLocation>
</comment>
<protein>
    <recommendedName>
        <fullName evidence="11">Transforming acidic coiled-coil-containing protein C-terminal domain-containing protein</fullName>
    </recommendedName>
</protein>
<dbReference type="OrthoDB" id="10255048at2759"/>
<keyword evidence="6 8" id="KW-0175">Coiled coil</keyword>
<evidence type="ECO:0000256" key="7">
    <source>
        <dbReference type="ARBA" id="ARBA00023212"/>
    </source>
</evidence>
<evidence type="ECO:0000256" key="4">
    <source>
        <dbReference type="ARBA" id="ARBA00022490"/>
    </source>
</evidence>
<evidence type="ECO:0000256" key="3">
    <source>
        <dbReference type="ARBA" id="ARBA00009423"/>
    </source>
</evidence>
<feature type="region of interest" description="Disordered" evidence="9">
    <location>
        <begin position="427"/>
        <end position="473"/>
    </location>
</feature>
<feature type="region of interest" description="Disordered" evidence="9">
    <location>
        <begin position="391"/>
        <end position="412"/>
    </location>
</feature>
<feature type="domain" description="Transforming acidic coiled-coil-containing protein C-terminal" evidence="11">
    <location>
        <begin position="575"/>
        <end position="768"/>
    </location>
</feature>
<dbReference type="GO" id="GO:0007030">
    <property type="term" value="P:Golgi organization"/>
    <property type="evidence" value="ECO:0007669"/>
    <property type="project" value="TreeGrafter"/>
</dbReference>
<keyword evidence="4" id="KW-0963">Cytoplasm</keyword>
<evidence type="ECO:0000256" key="2">
    <source>
        <dbReference type="ARBA" id="ARBA00004555"/>
    </source>
</evidence>
<feature type="chain" id="PRO_5040883162" description="Transforming acidic coiled-coil-containing protein C-terminal domain-containing protein" evidence="10">
    <location>
        <begin position="25"/>
        <end position="770"/>
    </location>
</feature>
<gene>
    <name evidence="12" type="ORF">H4R18_004948</name>
</gene>
<dbReference type="GO" id="GO:0006888">
    <property type="term" value="P:endoplasmic reticulum to Golgi vesicle-mediated transport"/>
    <property type="evidence" value="ECO:0007669"/>
    <property type="project" value="TreeGrafter"/>
</dbReference>
<evidence type="ECO:0000256" key="1">
    <source>
        <dbReference type="ARBA" id="ARBA00004245"/>
    </source>
</evidence>
<name>A0A9W8H449_9FUNG</name>
<evidence type="ECO:0000256" key="6">
    <source>
        <dbReference type="ARBA" id="ARBA00023054"/>
    </source>
</evidence>
<sequence length="770" mass="81862">MVVSRRRNLIVLFVVLLLSPVLSPSTSVARSVSATAARCCLCILVLRLGGTLRRQLHALAAPMDSHSNSPARTPAAGRSDPDLALESPPASMLVQSPFVGQNYSFGPVPIKKRTRAEMATPRRPGTDEARAQLAAEYIDSPARAPSAMKRLMRAESPGARSPQTEDDCCLLSGPPEVPPLLGPINGAAAVDPPPRFSLSPRGPADMAIDRPLDSDDHVFGSPPPTRSQKSVSPMTMAQKGVGSLEITESAAVTAGSGLAITEDPSSKAVEAHGSKVAESTGDAMAVDDAAMAVDDAAMAVDDVAMAIDSEALGTAAVAETAAPLEIVVERAAPEAVVAAALGARGPAGSAAGPRLAAVVRLPHVSRADAIRAELTTARIFDDPDLLSAAAVPLPRTPSNDSRAVTPLRKAGGSPDFSIPADWLMDLGTGSGLRPERRQRPGGVAESPLKRFSSPRGDGNGNGDGDGDSLIPVTPANQKLLDSLEIQWVSPRQVPKFSEADVAAIHAEYEERIQRQTELREKLLVALKDEYAENMRKQEERAEQLLKEAEDLFQTHIEQREREFAARLEAEQLRRQQDLDARDEAHRAELARAAAERAAAVAERDELSAMLDDYVATSAKLLEEREAEGAGLTRELGKLTLERQRLQEQLDEATAQIGALGTERVEALARAEAAASEAARLEQLAAALRNDVLVAEERSTKIKSHAEATLARANDEIASVHQQLAASRDETAALKSQSVKADAKARSLQIQLDSMKRQNEELLALCEGLGV</sequence>
<dbReference type="PANTHER" id="PTHR18921:SF2">
    <property type="entry name" value="THYROID RECEPTOR-INTERACTING PROTEIN 11"/>
    <property type="match status" value="1"/>
</dbReference>
<keyword evidence="7" id="KW-0206">Cytoskeleton</keyword>
<dbReference type="Pfam" id="PF05010">
    <property type="entry name" value="TACC_C"/>
    <property type="match status" value="1"/>
</dbReference>
<accession>A0A9W8H449</accession>
<dbReference type="GO" id="GO:0031267">
    <property type="term" value="F:small GTPase binding"/>
    <property type="evidence" value="ECO:0007669"/>
    <property type="project" value="TreeGrafter"/>
</dbReference>
<evidence type="ECO:0000259" key="11">
    <source>
        <dbReference type="Pfam" id="PF05010"/>
    </source>
</evidence>
<dbReference type="AlphaFoldDB" id="A0A9W8H449"/>
<comment type="similarity">
    <text evidence="3">Belongs to the TACC family.</text>
</comment>
<keyword evidence="13" id="KW-1185">Reference proteome</keyword>
<dbReference type="PANTHER" id="PTHR18921">
    <property type="entry name" value="MYOSIN HEAVY CHAIN - RELATED"/>
    <property type="match status" value="1"/>
</dbReference>
<evidence type="ECO:0000313" key="12">
    <source>
        <dbReference type="EMBL" id="KAJ2777823.1"/>
    </source>
</evidence>
<evidence type="ECO:0000256" key="8">
    <source>
        <dbReference type="SAM" id="Coils"/>
    </source>
</evidence>
<feature type="region of interest" description="Disordered" evidence="9">
    <location>
        <begin position="62"/>
        <end position="86"/>
    </location>
</feature>
<keyword evidence="5" id="KW-0333">Golgi apparatus</keyword>
<comment type="caution">
    <text evidence="12">The sequence shown here is derived from an EMBL/GenBank/DDBJ whole genome shotgun (WGS) entry which is preliminary data.</text>
</comment>
<dbReference type="GO" id="GO:0005856">
    <property type="term" value="C:cytoskeleton"/>
    <property type="evidence" value="ECO:0007669"/>
    <property type="project" value="UniProtKB-SubCell"/>
</dbReference>
<feature type="signal peptide" evidence="10">
    <location>
        <begin position="1"/>
        <end position="24"/>
    </location>
</feature>
<evidence type="ECO:0000313" key="13">
    <source>
        <dbReference type="Proteomes" id="UP001140217"/>
    </source>
</evidence>
<evidence type="ECO:0000256" key="9">
    <source>
        <dbReference type="SAM" id="MobiDB-lite"/>
    </source>
</evidence>
<proteinExistence type="inferred from homology"/>
<evidence type="ECO:0000256" key="10">
    <source>
        <dbReference type="SAM" id="SignalP"/>
    </source>
</evidence>
<dbReference type="EMBL" id="JANBUL010000265">
    <property type="protein sequence ID" value="KAJ2777823.1"/>
    <property type="molecule type" value="Genomic_DNA"/>
</dbReference>
<evidence type="ECO:0000256" key="5">
    <source>
        <dbReference type="ARBA" id="ARBA00023034"/>
    </source>
</evidence>